<feature type="region of interest" description="Disordered" evidence="3">
    <location>
        <begin position="1"/>
        <end position="31"/>
    </location>
</feature>
<keyword evidence="6" id="KW-1185">Reference proteome</keyword>
<comment type="caution">
    <text evidence="5">The sequence shown here is derived from an EMBL/GenBank/DDBJ whole genome shotgun (WGS) entry which is preliminary data.</text>
</comment>
<dbReference type="AlphaFoldDB" id="A0AAE0TSR2"/>
<feature type="compositionally biased region" description="Basic and acidic residues" evidence="3">
    <location>
        <begin position="245"/>
        <end position="265"/>
    </location>
</feature>
<keyword evidence="1 2" id="KW-0694">RNA-binding</keyword>
<feature type="compositionally biased region" description="Acidic residues" evidence="3">
    <location>
        <begin position="1"/>
        <end position="12"/>
    </location>
</feature>
<dbReference type="PANTHER" id="PTHR23236">
    <property type="entry name" value="EUKARYOTIC TRANSLATION INITIATION FACTOR 4B/4H"/>
    <property type="match status" value="1"/>
</dbReference>
<name>A0AAE0TSR2_9PEZI</name>
<feature type="compositionally biased region" description="Low complexity" evidence="3">
    <location>
        <begin position="632"/>
        <end position="655"/>
    </location>
</feature>
<dbReference type="GO" id="GO:0005730">
    <property type="term" value="C:nucleolus"/>
    <property type="evidence" value="ECO:0007669"/>
    <property type="project" value="TreeGrafter"/>
</dbReference>
<accession>A0AAE0TSR2</accession>
<evidence type="ECO:0000256" key="2">
    <source>
        <dbReference type="PROSITE-ProRule" id="PRU00176"/>
    </source>
</evidence>
<evidence type="ECO:0000313" key="5">
    <source>
        <dbReference type="EMBL" id="KAK3379764.1"/>
    </source>
</evidence>
<feature type="domain" description="RRM" evidence="4">
    <location>
        <begin position="137"/>
        <end position="213"/>
    </location>
</feature>
<reference evidence="5" key="1">
    <citation type="journal article" date="2023" name="Mol. Phylogenet. Evol.">
        <title>Genome-scale phylogeny and comparative genomics of the fungal order Sordariales.</title>
        <authorList>
            <person name="Hensen N."/>
            <person name="Bonometti L."/>
            <person name="Westerberg I."/>
            <person name="Brannstrom I.O."/>
            <person name="Guillou S."/>
            <person name="Cros-Aarteil S."/>
            <person name="Calhoun S."/>
            <person name="Haridas S."/>
            <person name="Kuo A."/>
            <person name="Mondo S."/>
            <person name="Pangilinan J."/>
            <person name="Riley R."/>
            <person name="LaButti K."/>
            <person name="Andreopoulos B."/>
            <person name="Lipzen A."/>
            <person name="Chen C."/>
            <person name="Yan M."/>
            <person name="Daum C."/>
            <person name="Ng V."/>
            <person name="Clum A."/>
            <person name="Steindorff A."/>
            <person name="Ohm R.A."/>
            <person name="Martin F."/>
            <person name="Silar P."/>
            <person name="Natvig D.O."/>
            <person name="Lalanne C."/>
            <person name="Gautier V."/>
            <person name="Ament-Velasquez S.L."/>
            <person name="Kruys A."/>
            <person name="Hutchinson M.I."/>
            <person name="Powell A.J."/>
            <person name="Barry K."/>
            <person name="Miller A.N."/>
            <person name="Grigoriev I.V."/>
            <person name="Debuchy R."/>
            <person name="Gladieux P."/>
            <person name="Hiltunen Thoren M."/>
            <person name="Johannesson H."/>
        </authorList>
    </citation>
    <scope>NUCLEOTIDE SEQUENCE</scope>
    <source>
        <strain evidence="5">CBS 958.72</strain>
    </source>
</reference>
<dbReference type="Proteomes" id="UP001287356">
    <property type="component" value="Unassembled WGS sequence"/>
</dbReference>
<feature type="compositionally biased region" description="Low complexity" evidence="3">
    <location>
        <begin position="603"/>
        <end position="615"/>
    </location>
</feature>
<feature type="compositionally biased region" description="Basic and acidic residues" evidence="3">
    <location>
        <begin position="448"/>
        <end position="489"/>
    </location>
</feature>
<dbReference type="SUPFAM" id="SSF54928">
    <property type="entry name" value="RNA-binding domain, RBD"/>
    <property type="match status" value="1"/>
</dbReference>
<feature type="compositionally biased region" description="Polar residues" evidence="3">
    <location>
        <begin position="590"/>
        <end position="600"/>
    </location>
</feature>
<evidence type="ECO:0000256" key="3">
    <source>
        <dbReference type="SAM" id="MobiDB-lite"/>
    </source>
</evidence>
<feature type="compositionally biased region" description="Basic and acidic residues" evidence="3">
    <location>
        <begin position="271"/>
        <end position="285"/>
    </location>
</feature>
<organism evidence="5 6">
    <name type="scientific">Lasiosphaeria ovina</name>
    <dbReference type="NCBI Taxonomy" id="92902"/>
    <lineage>
        <taxon>Eukaryota</taxon>
        <taxon>Fungi</taxon>
        <taxon>Dikarya</taxon>
        <taxon>Ascomycota</taxon>
        <taxon>Pezizomycotina</taxon>
        <taxon>Sordariomycetes</taxon>
        <taxon>Sordariomycetidae</taxon>
        <taxon>Sordariales</taxon>
        <taxon>Lasiosphaeriaceae</taxon>
        <taxon>Lasiosphaeria</taxon>
    </lineage>
</organism>
<reference evidence="5" key="2">
    <citation type="submission" date="2023-06" db="EMBL/GenBank/DDBJ databases">
        <authorList>
            <consortium name="Lawrence Berkeley National Laboratory"/>
            <person name="Haridas S."/>
            <person name="Hensen N."/>
            <person name="Bonometti L."/>
            <person name="Westerberg I."/>
            <person name="Brannstrom I.O."/>
            <person name="Guillou S."/>
            <person name="Cros-Aarteil S."/>
            <person name="Calhoun S."/>
            <person name="Kuo A."/>
            <person name="Mondo S."/>
            <person name="Pangilinan J."/>
            <person name="Riley R."/>
            <person name="Labutti K."/>
            <person name="Andreopoulos B."/>
            <person name="Lipzen A."/>
            <person name="Chen C."/>
            <person name="Yanf M."/>
            <person name="Daum C."/>
            <person name="Ng V."/>
            <person name="Clum A."/>
            <person name="Steindorff A."/>
            <person name="Ohm R."/>
            <person name="Martin F."/>
            <person name="Silar P."/>
            <person name="Natvig D."/>
            <person name="Lalanne C."/>
            <person name="Gautier V."/>
            <person name="Ament-Velasquez S.L."/>
            <person name="Kruys A."/>
            <person name="Hutchinson M.I."/>
            <person name="Powell A.J."/>
            <person name="Barry K."/>
            <person name="Miller A.N."/>
            <person name="Grigoriev I.V."/>
            <person name="Debuchy R."/>
            <person name="Gladieux P."/>
            <person name="Thoren M.H."/>
            <person name="Johannesson H."/>
        </authorList>
    </citation>
    <scope>NUCLEOTIDE SEQUENCE</scope>
    <source>
        <strain evidence="5">CBS 958.72</strain>
    </source>
</reference>
<feature type="compositionally biased region" description="Low complexity" evidence="3">
    <location>
        <begin position="490"/>
        <end position="501"/>
    </location>
</feature>
<sequence>MALSDWESDGCEDGSAGGAGADVWPSPSFPSPSRVLSKTIRFMSAPKKKEVQKLSLGEFMNDASYGGSSWADEVEDTIGKLYPQRPNILPVCAGSGTQPLPAGGRGYGGSSSYTTNTQGYSSIRDNLPQTLPDKPPYTAHLGNLSYDATVESVSDFFSGCKILNVRIIEDREQNRPKGFAYAEFEDLEGLKEALTRDGVSFEGRSIRVKIADPPKDKYGSGGGESTRDFSDWSRKGPLADLPGRGGDRGGDRRGPSDFGERRAPREFSGADDGKVRDFGNWERRGPLSPLSPQAERRPESRDGSRPRTNDGARSESVRGPRGASPAAWGPGEGRPATTSTSRPPRREFADRPDRPERVPTAAEKDSQWRSNMRPDLTAKSPVQSREGSEAPPSPAGHPAALPVSRPKLNLTKRTVSETPAVPSPAAPAAEAKDSKASPFGAARPIDTATREREIEEKRIQAIKDKKDADEKAKEDKRIAKENAIKEAAAKEAAAAEAAAEEAAAKETADKAAAEKAATEEAAEAEAAAAKANNEAAADATATPAEQTDEKAVKEKSAAPSEAASPEPKRRESRDAREARETAAIAKSRATESGNWRSASGDQRAPARGAHAPGAPRRGGGPPRGPRSDAGRPPRANGSGPALAPVPQQQPAQAAAGSTGDQSPSTSTVDEDGWTTVPNKARRGRM</sequence>
<dbReference type="Pfam" id="PF00076">
    <property type="entry name" value="RRM_1"/>
    <property type="match status" value="1"/>
</dbReference>
<feature type="compositionally biased region" description="Basic and acidic residues" evidence="3">
    <location>
        <begin position="547"/>
        <end position="556"/>
    </location>
</feature>
<dbReference type="PANTHER" id="PTHR23236:SF11">
    <property type="entry name" value="EUKARYOTIC TRANSLATION INITIATION FACTOR 4H"/>
    <property type="match status" value="1"/>
</dbReference>
<feature type="compositionally biased region" description="Basic and acidic residues" evidence="3">
    <location>
        <begin position="502"/>
        <end position="518"/>
    </location>
</feature>
<dbReference type="InterPro" id="IPR000504">
    <property type="entry name" value="RRM_dom"/>
</dbReference>
<dbReference type="Gene3D" id="3.30.70.330">
    <property type="match status" value="1"/>
</dbReference>
<dbReference type="InterPro" id="IPR035979">
    <property type="entry name" value="RBD_domain_sf"/>
</dbReference>
<feature type="compositionally biased region" description="Basic and acidic residues" evidence="3">
    <location>
        <begin position="344"/>
        <end position="367"/>
    </location>
</feature>
<feature type="region of interest" description="Disordered" evidence="3">
    <location>
        <begin position="211"/>
        <end position="685"/>
    </location>
</feature>
<gene>
    <name evidence="5" type="ORF">B0T24DRAFT_675524</name>
</gene>
<feature type="compositionally biased region" description="Low complexity" evidence="3">
    <location>
        <begin position="524"/>
        <end position="545"/>
    </location>
</feature>
<dbReference type="GO" id="GO:0003723">
    <property type="term" value="F:RNA binding"/>
    <property type="evidence" value="ECO:0007669"/>
    <property type="project" value="UniProtKB-UniRule"/>
</dbReference>
<dbReference type="SMART" id="SM00360">
    <property type="entry name" value="RRM"/>
    <property type="match status" value="1"/>
</dbReference>
<feature type="compositionally biased region" description="Polar residues" evidence="3">
    <location>
        <begin position="658"/>
        <end position="667"/>
    </location>
</feature>
<feature type="compositionally biased region" description="Basic and acidic residues" evidence="3">
    <location>
        <begin position="294"/>
        <end position="318"/>
    </location>
</feature>
<proteinExistence type="predicted"/>
<protein>
    <recommendedName>
        <fullName evidence="4">RRM domain-containing protein</fullName>
    </recommendedName>
</protein>
<dbReference type="InterPro" id="IPR012677">
    <property type="entry name" value="Nucleotide-bd_a/b_plait_sf"/>
</dbReference>
<feature type="compositionally biased region" description="Basic and acidic residues" evidence="3">
    <location>
        <begin position="225"/>
        <end position="234"/>
    </location>
</feature>
<evidence type="ECO:0000256" key="1">
    <source>
        <dbReference type="ARBA" id="ARBA00022884"/>
    </source>
</evidence>
<dbReference type="PROSITE" id="PS50102">
    <property type="entry name" value="RRM"/>
    <property type="match status" value="1"/>
</dbReference>
<feature type="compositionally biased region" description="Basic and acidic residues" evidence="3">
    <location>
        <begin position="566"/>
        <end position="580"/>
    </location>
</feature>
<evidence type="ECO:0000313" key="6">
    <source>
        <dbReference type="Proteomes" id="UP001287356"/>
    </source>
</evidence>
<evidence type="ECO:0000259" key="4">
    <source>
        <dbReference type="PROSITE" id="PS50102"/>
    </source>
</evidence>
<dbReference type="EMBL" id="JAULSN010000002">
    <property type="protein sequence ID" value="KAK3379764.1"/>
    <property type="molecule type" value="Genomic_DNA"/>
</dbReference>